<dbReference type="RefSeq" id="WP_412700187.1">
    <property type="nucleotide sequence ID" value="NZ_JAXGFO010000058.1"/>
</dbReference>
<accession>A0ABU7YRP3</accession>
<reference evidence="1 2" key="1">
    <citation type="journal article" date="2017" name="Curr. Microbiol.">
        <title>Lysobacter zhanggongensis sp. nov. Isolated from a Pit Mud.</title>
        <authorList>
            <person name="Zhang X.F."/>
            <person name="Wang H.H."/>
            <person name="Sun X.Y."/>
            <person name="Pan C.M."/>
        </authorList>
    </citation>
    <scope>NUCLEOTIDE SEQUENCE [LARGE SCALE GENOMIC DNA]</scope>
    <source>
        <strain evidence="1 2">ZGLJ7-1</strain>
    </source>
</reference>
<comment type="caution">
    <text evidence="1">The sequence shown here is derived from an EMBL/GenBank/DDBJ whole genome shotgun (WGS) entry which is preliminary data.</text>
</comment>
<keyword evidence="2" id="KW-1185">Reference proteome</keyword>
<proteinExistence type="predicted"/>
<gene>
    <name evidence="1" type="ORF">SNE33_10100</name>
</gene>
<sequence length="147" mass="15631">MALVAAATACAADVKSKLPSSLTALEKCAVLFETPSGEIKQAFLPSLQVLSLAPDATFSLPPDAPPNVKAVQCGRHSLGPSQHDYKVLAAGYPFNIVADQRVGVLEIVKGQLRFRMLDGEMNESEIEHVQAFLNESQPLFNDAAAAP</sequence>
<dbReference type="EMBL" id="JAXGFO010000058">
    <property type="protein sequence ID" value="MEG3158228.1"/>
    <property type="molecule type" value="Genomic_DNA"/>
</dbReference>
<protein>
    <submittedName>
        <fullName evidence="1">Uncharacterized protein</fullName>
    </submittedName>
</protein>
<dbReference type="Proteomes" id="UP001334501">
    <property type="component" value="Unassembled WGS sequence"/>
</dbReference>
<evidence type="ECO:0000313" key="1">
    <source>
        <dbReference type="EMBL" id="MEG3158228.1"/>
    </source>
</evidence>
<name>A0ABU7YRP3_9GAMM</name>
<organism evidence="1 2">
    <name type="scientific">Lysobacter zhanggongensis</name>
    <dbReference type="NCBI Taxonomy" id="1774951"/>
    <lineage>
        <taxon>Bacteria</taxon>
        <taxon>Pseudomonadati</taxon>
        <taxon>Pseudomonadota</taxon>
        <taxon>Gammaproteobacteria</taxon>
        <taxon>Lysobacterales</taxon>
        <taxon>Lysobacteraceae</taxon>
        <taxon>Lysobacter</taxon>
    </lineage>
</organism>
<evidence type="ECO:0000313" key="2">
    <source>
        <dbReference type="Proteomes" id="UP001334501"/>
    </source>
</evidence>